<evidence type="ECO:0000313" key="9">
    <source>
        <dbReference type="EMBL" id="KAG6679518.1"/>
    </source>
</evidence>
<keyword evidence="4" id="KW-0472">Membrane</keyword>
<keyword evidence="5 7" id="KW-0732">Signal</keyword>
<keyword evidence="6" id="KW-0449">Lipoprotein</keyword>
<keyword evidence="4" id="KW-0325">Glycoprotein</keyword>
<dbReference type="AlphaFoldDB" id="A0A922AKG2"/>
<keyword evidence="3" id="KW-1003">Cell membrane</keyword>
<evidence type="ECO:0000256" key="5">
    <source>
        <dbReference type="ARBA" id="ARBA00022729"/>
    </source>
</evidence>
<accession>A0A922AKG2</accession>
<dbReference type="InterPro" id="IPR043325">
    <property type="entry name" value="LTSS"/>
</dbReference>
<gene>
    <name evidence="9" type="ORF">I3842_14G136000</name>
</gene>
<dbReference type="GO" id="GO:0005886">
    <property type="term" value="C:plasma membrane"/>
    <property type="evidence" value="ECO:0007669"/>
    <property type="project" value="UniProtKB-SubCell"/>
</dbReference>
<dbReference type="InterPro" id="IPR016140">
    <property type="entry name" value="Bifunc_inhib/LTP/seed_store"/>
</dbReference>
<evidence type="ECO:0000256" key="1">
    <source>
        <dbReference type="ARBA" id="ARBA00004609"/>
    </source>
</evidence>
<evidence type="ECO:0000256" key="2">
    <source>
        <dbReference type="ARBA" id="ARBA00009748"/>
    </source>
</evidence>
<feature type="signal peptide" evidence="7">
    <location>
        <begin position="1"/>
        <end position="24"/>
    </location>
</feature>
<evidence type="ECO:0000256" key="4">
    <source>
        <dbReference type="ARBA" id="ARBA00022622"/>
    </source>
</evidence>
<evidence type="ECO:0000313" key="10">
    <source>
        <dbReference type="Proteomes" id="UP000811246"/>
    </source>
</evidence>
<proteinExistence type="inferred from homology"/>
<dbReference type="CDD" id="cd00010">
    <property type="entry name" value="AAI_LTSS"/>
    <property type="match status" value="1"/>
</dbReference>
<feature type="chain" id="PRO_5036659482" description="Bifunctional inhibitor/plant lipid transfer protein/seed storage helical domain-containing protein" evidence="7">
    <location>
        <begin position="25"/>
        <end position="199"/>
    </location>
</feature>
<evidence type="ECO:0000259" key="8">
    <source>
        <dbReference type="SMART" id="SM00499"/>
    </source>
</evidence>
<dbReference type="SMART" id="SM00499">
    <property type="entry name" value="AAI"/>
    <property type="match status" value="1"/>
</dbReference>
<dbReference type="EMBL" id="CM031838">
    <property type="protein sequence ID" value="KAG6679518.1"/>
    <property type="molecule type" value="Genomic_DNA"/>
</dbReference>
<comment type="caution">
    <text evidence="9">The sequence shown here is derived from an EMBL/GenBank/DDBJ whole genome shotgun (WGS) entry which is preliminary data.</text>
</comment>
<dbReference type="Proteomes" id="UP000811246">
    <property type="component" value="Chromosome 14"/>
</dbReference>
<dbReference type="GO" id="GO:0098552">
    <property type="term" value="C:side of membrane"/>
    <property type="evidence" value="ECO:0007669"/>
    <property type="project" value="UniProtKB-KW"/>
</dbReference>
<protein>
    <recommendedName>
        <fullName evidence="8">Bifunctional inhibitor/plant lipid transfer protein/seed storage helical domain-containing protein</fullName>
    </recommendedName>
</protein>
<dbReference type="Pfam" id="PF14368">
    <property type="entry name" value="LTP_2"/>
    <property type="match status" value="1"/>
</dbReference>
<comment type="subcellular location">
    <subcellularLocation>
        <location evidence="1">Cell membrane</location>
        <topology evidence="1">Lipid-anchor</topology>
        <topology evidence="1">GPI-anchor</topology>
    </subcellularLocation>
</comment>
<evidence type="ECO:0000256" key="7">
    <source>
        <dbReference type="SAM" id="SignalP"/>
    </source>
</evidence>
<feature type="domain" description="Bifunctional inhibitor/plant lipid transfer protein/seed storage helical" evidence="8">
    <location>
        <begin position="33"/>
        <end position="110"/>
    </location>
</feature>
<sequence length="199" mass="21017">MGSKNSNLAISYTLVLLLVGFASSDLDQDKAACADQLVGLATCLPFVGGDAKAPTLDCCTGLKQVIEKSKKCLCILIKDRDDPNLGLKINATLALALPTACHAPANISECVTLLHLAPNSTEAKIFEGHLNSTEGSTTTTVGSVKGYSPSNASSSADEKIGGGLGKWRLGWSKDVSWDFTMAFHILPTFSYFVIFYGPP</sequence>
<dbReference type="PANTHER" id="PTHR33044">
    <property type="entry name" value="BIFUNCTIONAL INHIBITOR/LIPID-TRANSFER PROTEIN/SEED STORAGE 2S ALBUMIN SUPERFAMILY PROTEIN-RELATED"/>
    <property type="match status" value="1"/>
</dbReference>
<evidence type="ECO:0000256" key="6">
    <source>
        <dbReference type="ARBA" id="ARBA00023288"/>
    </source>
</evidence>
<dbReference type="FunFam" id="1.10.110.10:FF:000001">
    <property type="entry name" value="Bifunctional inhibitor/lipid-transfer protein/seed storage 2S albumin superfamily protein"/>
    <property type="match status" value="1"/>
</dbReference>
<name>A0A922AKG2_CARIL</name>
<reference evidence="9" key="1">
    <citation type="submission" date="2021-01" db="EMBL/GenBank/DDBJ databases">
        <authorList>
            <person name="Lovell J.T."/>
            <person name="Bentley N."/>
            <person name="Bhattarai G."/>
            <person name="Jenkins J.W."/>
            <person name="Sreedasyam A."/>
            <person name="Alarcon Y."/>
            <person name="Bock C."/>
            <person name="Boston L."/>
            <person name="Carlson J."/>
            <person name="Cervantes K."/>
            <person name="Clermont K."/>
            <person name="Krom N."/>
            <person name="Kubenka K."/>
            <person name="Mamidi S."/>
            <person name="Mattison C."/>
            <person name="Monteros M."/>
            <person name="Pisani C."/>
            <person name="Plott C."/>
            <person name="Rajasekar S."/>
            <person name="Rhein H.S."/>
            <person name="Rohla C."/>
            <person name="Song M."/>
            <person name="Hilaire R.S."/>
            <person name="Shu S."/>
            <person name="Wells L."/>
            <person name="Wang X."/>
            <person name="Webber J."/>
            <person name="Heerema R.J."/>
            <person name="Klein P."/>
            <person name="Conner P."/>
            <person name="Grauke L."/>
            <person name="Grimwood J."/>
            <person name="Schmutz J."/>
            <person name="Randall J.J."/>
        </authorList>
    </citation>
    <scope>NUCLEOTIDE SEQUENCE</scope>
    <source>
        <tissue evidence="9">Leaf</tissue>
    </source>
</reference>
<keyword evidence="4" id="KW-0336">GPI-anchor</keyword>
<organism evidence="9 10">
    <name type="scientific">Carya illinoinensis</name>
    <name type="common">Pecan</name>
    <dbReference type="NCBI Taxonomy" id="32201"/>
    <lineage>
        <taxon>Eukaryota</taxon>
        <taxon>Viridiplantae</taxon>
        <taxon>Streptophyta</taxon>
        <taxon>Embryophyta</taxon>
        <taxon>Tracheophyta</taxon>
        <taxon>Spermatophyta</taxon>
        <taxon>Magnoliopsida</taxon>
        <taxon>eudicotyledons</taxon>
        <taxon>Gunneridae</taxon>
        <taxon>Pentapetalae</taxon>
        <taxon>rosids</taxon>
        <taxon>fabids</taxon>
        <taxon>Fagales</taxon>
        <taxon>Juglandaceae</taxon>
        <taxon>Carya</taxon>
    </lineage>
</organism>
<evidence type="ECO:0000256" key="3">
    <source>
        <dbReference type="ARBA" id="ARBA00022475"/>
    </source>
</evidence>
<comment type="similarity">
    <text evidence="2">Belongs to the plant LTP family.</text>
</comment>
<dbReference type="EMBL" id="CM031838">
    <property type="protein sequence ID" value="KAG6679517.1"/>
    <property type="molecule type" value="Genomic_DNA"/>
</dbReference>